<keyword evidence="3" id="KW-1185">Reference proteome</keyword>
<name>A0A167L853_CALVF</name>
<proteinExistence type="predicted"/>
<dbReference type="OrthoDB" id="3262547at2759"/>
<feature type="region of interest" description="Disordered" evidence="1">
    <location>
        <begin position="143"/>
        <end position="169"/>
    </location>
</feature>
<feature type="region of interest" description="Disordered" evidence="1">
    <location>
        <begin position="192"/>
        <end position="215"/>
    </location>
</feature>
<feature type="compositionally biased region" description="Polar residues" evidence="1">
    <location>
        <begin position="155"/>
        <end position="166"/>
    </location>
</feature>
<evidence type="ECO:0000313" key="2">
    <source>
        <dbReference type="EMBL" id="KZO95428.1"/>
    </source>
</evidence>
<evidence type="ECO:0000313" key="3">
    <source>
        <dbReference type="Proteomes" id="UP000076738"/>
    </source>
</evidence>
<feature type="region of interest" description="Disordered" evidence="1">
    <location>
        <begin position="271"/>
        <end position="294"/>
    </location>
</feature>
<dbReference type="EMBL" id="KV417289">
    <property type="protein sequence ID" value="KZO95428.1"/>
    <property type="molecule type" value="Genomic_DNA"/>
</dbReference>
<evidence type="ECO:0000256" key="1">
    <source>
        <dbReference type="SAM" id="MobiDB-lite"/>
    </source>
</evidence>
<protein>
    <submittedName>
        <fullName evidence="2">Uncharacterized protein</fullName>
    </submittedName>
</protein>
<feature type="region of interest" description="Disordered" evidence="1">
    <location>
        <begin position="399"/>
        <end position="424"/>
    </location>
</feature>
<dbReference type="Proteomes" id="UP000076738">
    <property type="component" value="Unassembled WGS sequence"/>
</dbReference>
<dbReference type="AlphaFoldDB" id="A0A167L853"/>
<feature type="compositionally biased region" description="Low complexity" evidence="1">
    <location>
        <begin position="412"/>
        <end position="423"/>
    </location>
</feature>
<organism evidence="2 3">
    <name type="scientific">Calocera viscosa (strain TUFC12733)</name>
    <dbReference type="NCBI Taxonomy" id="1330018"/>
    <lineage>
        <taxon>Eukaryota</taxon>
        <taxon>Fungi</taxon>
        <taxon>Dikarya</taxon>
        <taxon>Basidiomycota</taxon>
        <taxon>Agaricomycotina</taxon>
        <taxon>Dacrymycetes</taxon>
        <taxon>Dacrymycetales</taxon>
        <taxon>Dacrymycetaceae</taxon>
        <taxon>Calocera</taxon>
    </lineage>
</organism>
<reference evidence="2 3" key="1">
    <citation type="journal article" date="2016" name="Mol. Biol. Evol.">
        <title>Comparative Genomics of Early-Diverging Mushroom-Forming Fungi Provides Insights into the Origins of Lignocellulose Decay Capabilities.</title>
        <authorList>
            <person name="Nagy L.G."/>
            <person name="Riley R."/>
            <person name="Tritt A."/>
            <person name="Adam C."/>
            <person name="Daum C."/>
            <person name="Floudas D."/>
            <person name="Sun H."/>
            <person name="Yadav J.S."/>
            <person name="Pangilinan J."/>
            <person name="Larsson K.H."/>
            <person name="Matsuura K."/>
            <person name="Barry K."/>
            <person name="Labutti K."/>
            <person name="Kuo R."/>
            <person name="Ohm R.A."/>
            <person name="Bhattacharya S.S."/>
            <person name="Shirouzu T."/>
            <person name="Yoshinaga Y."/>
            <person name="Martin F.M."/>
            <person name="Grigoriev I.V."/>
            <person name="Hibbett D.S."/>
        </authorList>
    </citation>
    <scope>NUCLEOTIDE SEQUENCE [LARGE SCALE GENOMIC DNA]</scope>
    <source>
        <strain evidence="2 3">TUFC12733</strain>
    </source>
</reference>
<feature type="compositionally biased region" description="Polar residues" evidence="1">
    <location>
        <begin position="198"/>
        <end position="208"/>
    </location>
</feature>
<sequence>MSLLAVTSRLAHTASLISQTCSANTKPPGSFTHALLGNVPIIDIIRDADESERKLVRLEGEELGRREIGVNGIGKAKVKKAAEADGAVNGLHTGEDSVEVLAGAALELVEDYETMPRAKQHILKLLERSAEIHESIASLQAELSGGRHASDDKGSQASQASLQDMESSVRDLEANIASVRQKRDTLRSRLRELKHSAASPSRAMQKTPNADEGENPFLSHTALARSIGLPAAMGAVAAETSVSSTSTAEGIIRDDSPLITRSANVRRGILGLEEEEGEGFDETQTGDDSFDLGQPADEAESLLDEMGEPGIDMDVPDEDIEEEDEPTVMLKSAPVPITAEEPARITEKPRQNHLEERQITPSMEIALNKIWSTSAGQCLDPSVQEGSSLSPRETLNLLNQLLDPPSPPHSPLHPSSVSSLVPNPNHPTPDTVLLAKLLSSLFSSASLTVPLNSLKDQLKKFAAERGFEDPGEKALRGVYGAVGRGIVRIDRAKGVVVFA</sequence>
<gene>
    <name evidence="2" type="ORF">CALVIDRAFT_599212</name>
</gene>
<accession>A0A167L853</accession>
<dbReference type="STRING" id="1330018.A0A167L853"/>
<feature type="compositionally biased region" description="Acidic residues" evidence="1">
    <location>
        <begin position="272"/>
        <end position="290"/>
    </location>
</feature>